<comment type="caution">
    <text evidence="1">The sequence shown here is derived from an EMBL/GenBank/DDBJ whole genome shotgun (WGS) entry which is preliminary data.</text>
</comment>
<accession>A0A9D4LT62</accession>
<keyword evidence="2" id="KW-1185">Reference proteome</keyword>
<evidence type="ECO:0000313" key="1">
    <source>
        <dbReference type="EMBL" id="KAH3862406.1"/>
    </source>
</evidence>
<reference evidence="1" key="2">
    <citation type="submission" date="2020-11" db="EMBL/GenBank/DDBJ databases">
        <authorList>
            <person name="McCartney M.A."/>
            <person name="Auch B."/>
            <person name="Kono T."/>
            <person name="Mallez S."/>
            <person name="Becker A."/>
            <person name="Gohl D.M."/>
            <person name="Silverstein K.A.T."/>
            <person name="Koren S."/>
            <person name="Bechman K.B."/>
            <person name="Herman A."/>
            <person name="Abrahante J.E."/>
            <person name="Garbe J."/>
        </authorList>
    </citation>
    <scope>NUCLEOTIDE SEQUENCE</scope>
    <source>
        <strain evidence="1">Duluth1</strain>
        <tissue evidence="1">Whole animal</tissue>
    </source>
</reference>
<proteinExistence type="predicted"/>
<dbReference type="Proteomes" id="UP000828390">
    <property type="component" value="Unassembled WGS sequence"/>
</dbReference>
<dbReference type="EMBL" id="JAIWYP010000002">
    <property type="protein sequence ID" value="KAH3862406.1"/>
    <property type="molecule type" value="Genomic_DNA"/>
</dbReference>
<reference evidence="1" key="1">
    <citation type="journal article" date="2019" name="bioRxiv">
        <title>The Genome of the Zebra Mussel, Dreissena polymorpha: A Resource for Invasive Species Research.</title>
        <authorList>
            <person name="McCartney M.A."/>
            <person name="Auch B."/>
            <person name="Kono T."/>
            <person name="Mallez S."/>
            <person name="Zhang Y."/>
            <person name="Obille A."/>
            <person name="Becker A."/>
            <person name="Abrahante J.E."/>
            <person name="Garbe J."/>
            <person name="Badalamenti J.P."/>
            <person name="Herman A."/>
            <person name="Mangelson H."/>
            <person name="Liachko I."/>
            <person name="Sullivan S."/>
            <person name="Sone E.D."/>
            <person name="Koren S."/>
            <person name="Silverstein K.A.T."/>
            <person name="Beckman K.B."/>
            <person name="Gohl D.M."/>
        </authorList>
    </citation>
    <scope>NUCLEOTIDE SEQUENCE</scope>
    <source>
        <strain evidence="1">Duluth1</strain>
        <tissue evidence="1">Whole animal</tissue>
    </source>
</reference>
<gene>
    <name evidence="1" type="ORF">DPMN_025373</name>
</gene>
<evidence type="ECO:0000313" key="2">
    <source>
        <dbReference type="Proteomes" id="UP000828390"/>
    </source>
</evidence>
<organism evidence="1 2">
    <name type="scientific">Dreissena polymorpha</name>
    <name type="common">Zebra mussel</name>
    <name type="synonym">Mytilus polymorpha</name>
    <dbReference type="NCBI Taxonomy" id="45954"/>
    <lineage>
        <taxon>Eukaryota</taxon>
        <taxon>Metazoa</taxon>
        <taxon>Spiralia</taxon>
        <taxon>Lophotrochozoa</taxon>
        <taxon>Mollusca</taxon>
        <taxon>Bivalvia</taxon>
        <taxon>Autobranchia</taxon>
        <taxon>Heteroconchia</taxon>
        <taxon>Euheterodonta</taxon>
        <taxon>Imparidentia</taxon>
        <taxon>Neoheterodontei</taxon>
        <taxon>Myida</taxon>
        <taxon>Dreissenoidea</taxon>
        <taxon>Dreissenidae</taxon>
        <taxon>Dreissena</taxon>
    </lineage>
</organism>
<protein>
    <submittedName>
        <fullName evidence="1">Uncharacterized protein</fullName>
    </submittedName>
</protein>
<name>A0A9D4LT62_DREPO</name>
<dbReference type="AlphaFoldDB" id="A0A9D4LT62"/>
<sequence length="75" mass="8672">MPFHIYRKYFRFSKLQTQYPAAIGAEFENTTIAPLLLDGYNQCCGSSSSQKYCSRYAEINPPDDCSRYTISDEIR</sequence>